<feature type="DNA-binding region" description="OmpR/PhoB-type" evidence="3">
    <location>
        <begin position="137"/>
        <end position="230"/>
    </location>
</feature>
<evidence type="ECO:0000313" key="6">
    <source>
        <dbReference type="EMBL" id="OAM91115.1"/>
    </source>
</evidence>
<reference evidence="6 7" key="1">
    <citation type="submission" date="2016-01" db="EMBL/GenBank/DDBJ databases">
        <title>High potential of lignocellulose degradation of a new Verrucomicrobia species.</title>
        <authorList>
            <person name="Wang Y."/>
            <person name="Shi Y."/>
            <person name="Qiu Z."/>
            <person name="Liu S."/>
            <person name="Yang H."/>
        </authorList>
    </citation>
    <scope>NUCLEOTIDE SEQUENCE [LARGE SCALE GENOMIC DNA]</scope>
    <source>
        <strain evidence="6 7">TSB47</strain>
    </source>
</reference>
<dbReference type="InterPro" id="IPR036388">
    <property type="entry name" value="WH-like_DNA-bd_sf"/>
</dbReference>
<feature type="modified residue" description="4-aspartylphosphate" evidence="2">
    <location>
        <position position="51"/>
    </location>
</feature>
<dbReference type="InterPro" id="IPR039420">
    <property type="entry name" value="WalR-like"/>
</dbReference>
<evidence type="ECO:0000256" key="2">
    <source>
        <dbReference type="PROSITE-ProRule" id="PRU00169"/>
    </source>
</evidence>
<dbReference type="Gene3D" id="1.10.10.10">
    <property type="entry name" value="Winged helix-like DNA-binding domain superfamily/Winged helix DNA-binding domain"/>
    <property type="match status" value="1"/>
</dbReference>
<evidence type="ECO:0000256" key="3">
    <source>
        <dbReference type="PROSITE-ProRule" id="PRU01091"/>
    </source>
</evidence>
<evidence type="ECO:0000313" key="7">
    <source>
        <dbReference type="Proteomes" id="UP000078486"/>
    </source>
</evidence>
<dbReference type="GO" id="GO:0000976">
    <property type="term" value="F:transcription cis-regulatory region binding"/>
    <property type="evidence" value="ECO:0007669"/>
    <property type="project" value="TreeGrafter"/>
</dbReference>
<dbReference type="PROSITE" id="PS50110">
    <property type="entry name" value="RESPONSE_REGULATORY"/>
    <property type="match status" value="1"/>
</dbReference>
<keyword evidence="2" id="KW-0597">Phosphoprotein</keyword>
<accession>A0A178IPE1</accession>
<dbReference type="SMART" id="SM00862">
    <property type="entry name" value="Trans_reg_C"/>
    <property type="match status" value="1"/>
</dbReference>
<dbReference type="GO" id="GO:0005829">
    <property type="term" value="C:cytosol"/>
    <property type="evidence" value="ECO:0007669"/>
    <property type="project" value="TreeGrafter"/>
</dbReference>
<dbReference type="Gene3D" id="6.10.250.690">
    <property type="match status" value="1"/>
</dbReference>
<dbReference type="InterPro" id="IPR011006">
    <property type="entry name" value="CheY-like_superfamily"/>
</dbReference>
<keyword evidence="7" id="KW-1185">Reference proteome</keyword>
<dbReference type="Pfam" id="PF00486">
    <property type="entry name" value="Trans_reg_C"/>
    <property type="match status" value="1"/>
</dbReference>
<dbReference type="SMART" id="SM00448">
    <property type="entry name" value="REC"/>
    <property type="match status" value="1"/>
</dbReference>
<dbReference type="InterPro" id="IPR001867">
    <property type="entry name" value="OmpR/PhoB-type_DNA-bd"/>
</dbReference>
<organism evidence="6 7">
    <name type="scientific">Termitidicoccus mucosus</name>
    <dbReference type="NCBI Taxonomy" id="1184151"/>
    <lineage>
        <taxon>Bacteria</taxon>
        <taxon>Pseudomonadati</taxon>
        <taxon>Verrucomicrobiota</taxon>
        <taxon>Opitutia</taxon>
        <taxon>Opitutales</taxon>
        <taxon>Opitutaceae</taxon>
        <taxon>Termitidicoccus</taxon>
    </lineage>
</organism>
<feature type="domain" description="OmpR/PhoB-type" evidence="5">
    <location>
        <begin position="137"/>
        <end position="230"/>
    </location>
</feature>
<dbReference type="InterPro" id="IPR001789">
    <property type="entry name" value="Sig_transdc_resp-reg_receiver"/>
</dbReference>
<dbReference type="GO" id="GO:0000156">
    <property type="term" value="F:phosphorelay response regulator activity"/>
    <property type="evidence" value="ECO:0007669"/>
    <property type="project" value="TreeGrafter"/>
</dbReference>
<gene>
    <name evidence="6" type="ORF">AW736_04890</name>
</gene>
<dbReference type="EMBL" id="LRRQ01000040">
    <property type="protein sequence ID" value="OAM91115.1"/>
    <property type="molecule type" value="Genomic_DNA"/>
</dbReference>
<dbReference type="RefSeq" id="WP_068769106.1">
    <property type="nucleotide sequence ID" value="NZ_CP109796.1"/>
</dbReference>
<protein>
    <submittedName>
        <fullName evidence="6">Two-component system response regulator</fullName>
    </submittedName>
</protein>
<dbReference type="AlphaFoldDB" id="A0A178IPE1"/>
<dbReference type="Gene3D" id="3.40.50.2300">
    <property type="match status" value="1"/>
</dbReference>
<evidence type="ECO:0000259" key="4">
    <source>
        <dbReference type="PROSITE" id="PS50110"/>
    </source>
</evidence>
<dbReference type="OrthoDB" id="9790454at2"/>
<dbReference type="PANTHER" id="PTHR48111:SF37">
    <property type="entry name" value="RESPONSE REGULATOR PROTEIN CARR"/>
    <property type="match status" value="1"/>
</dbReference>
<proteinExistence type="predicted"/>
<dbReference type="Pfam" id="PF00072">
    <property type="entry name" value="Response_reg"/>
    <property type="match status" value="1"/>
</dbReference>
<name>A0A178IPE1_9BACT</name>
<dbReference type="GO" id="GO:0032993">
    <property type="term" value="C:protein-DNA complex"/>
    <property type="evidence" value="ECO:0007669"/>
    <property type="project" value="TreeGrafter"/>
</dbReference>
<dbReference type="PANTHER" id="PTHR48111">
    <property type="entry name" value="REGULATOR OF RPOS"/>
    <property type="match status" value="1"/>
</dbReference>
<evidence type="ECO:0000259" key="5">
    <source>
        <dbReference type="PROSITE" id="PS51755"/>
    </source>
</evidence>
<feature type="domain" description="Response regulatory" evidence="4">
    <location>
        <begin position="2"/>
        <end position="129"/>
    </location>
</feature>
<dbReference type="GO" id="GO:0006355">
    <property type="term" value="P:regulation of DNA-templated transcription"/>
    <property type="evidence" value="ECO:0007669"/>
    <property type="project" value="InterPro"/>
</dbReference>
<keyword evidence="1 3" id="KW-0238">DNA-binding</keyword>
<dbReference type="SUPFAM" id="SSF52172">
    <property type="entry name" value="CheY-like"/>
    <property type="match status" value="1"/>
</dbReference>
<dbReference type="PROSITE" id="PS51755">
    <property type="entry name" value="OMPR_PHOB"/>
    <property type="match status" value="1"/>
</dbReference>
<evidence type="ECO:0000256" key="1">
    <source>
        <dbReference type="ARBA" id="ARBA00023125"/>
    </source>
</evidence>
<sequence length="230" mass="25317">MRLLVIEDDPALLRSLAATLREENYAVDTASDGEEGLRKARETPYDAILLDVMLPKLDGWQILAALRAPEKSPASGSRVSPAFPAAPILMLTARDTVPDRVRGLDHGADDYLTKPFDTDELLARLRALIRRSAGRTSPLIHLSAVTLDTAARRVTLGGAGISLTAREYSLFEYLALHRGKVVTRAALYDHLFDEDDDTLSNLLDVHVSNLRKKLGPALIQTRRGHGYLIE</sequence>
<dbReference type="Proteomes" id="UP000078486">
    <property type="component" value="Unassembled WGS sequence"/>
</dbReference>
<dbReference type="STRING" id="1184151.AW736_04890"/>
<comment type="caution">
    <text evidence="6">The sequence shown here is derived from an EMBL/GenBank/DDBJ whole genome shotgun (WGS) entry which is preliminary data.</text>
</comment>
<dbReference type="CDD" id="cd00383">
    <property type="entry name" value="trans_reg_C"/>
    <property type="match status" value="1"/>
</dbReference>